<dbReference type="RefSeq" id="WP_130601972.1">
    <property type="nucleotide sequence ID" value="NZ_CP034759.1"/>
</dbReference>
<reference evidence="1 2" key="1">
    <citation type="submission" date="2018-12" db="EMBL/GenBank/DDBJ databases">
        <title>Complete genome of Litorilituus sediminis.</title>
        <authorList>
            <person name="Liu A."/>
            <person name="Rong J."/>
        </authorList>
    </citation>
    <scope>NUCLEOTIDE SEQUENCE [LARGE SCALE GENOMIC DNA]</scope>
    <source>
        <strain evidence="1 2">JCM 17549</strain>
    </source>
</reference>
<proteinExistence type="predicted"/>
<evidence type="ECO:0000313" key="1">
    <source>
        <dbReference type="EMBL" id="QBG36124.1"/>
    </source>
</evidence>
<evidence type="ECO:0000313" key="2">
    <source>
        <dbReference type="Proteomes" id="UP000290244"/>
    </source>
</evidence>
<dbReference type="Proteomes" id="UP000290244">
    <property type="component" value="Chromosome"/>
</dbReference>
<dbReference type="AlphaFoldDB" id="A0A4P6P465"/>
<organism evidence="1 2">
    <name type="scientific">Litorilituus sediminis</name>
    <dbReference type="NCBI Taxonomy" id="718192"/>
    <lineage>
        <taxon>Bacteria</taxon>
        <taxon>Pseudomonadati</taxon>
        <taxon>Pseudomonadota</taxon>
        <taxon>Gammaproteobacteria</taxon>
        <taxon>Alteromonadales</taxon>
        <taxon>Colwelliaceae</taxon>
        <taxon>Litorilituus</taxon>
    </lineage>
</organism>
<sequence length="132" mass="15499">MNQILIKEPYDSYAPSIKEAFEYELSFAKNHSKRIDIIVPTLEHGGLLNFLDVKVWQTLQKKREFIYQGVKLKFYSTTTAKKINSSDALLILCVPDNFTEILSHINFKKCIVVPRHFRNLKCWRNYQNLMSA</sequence>
<gene>
    <name evidence="1" type="ORF">EMK97_10575</name>
</gene>
<dbReference type="EMBL" id="CP034759">
    <property type="protein sequence ID" value="QBG36124.1"/>
    <property type="molecule type" value="Genomic_DNA"/>
</dbReference>
<accession>A0A4P6P465</accession>
<keyword evidence="2" id="KW-1185">Reference proteome</keyword>
<name>A0A4P6P465_9GAMM</name>
<protein>
    <submittedName>
        <fullName evidence="1">Uncharacterized protein</fullName>
    </submittedName>
</protein>
<dbReference type="KEGG" id="lsd:EMK97_10575"/>